<dbReference type="InterPro" id="IPR005288">
    <property type="entry name" value="NadB"/>
</dbReference>
<comment type="similarity">
    <text evidence="3">Belongs to the FAD-dependent oxidoreductase 2 family. NadB subfamily.</text>
</comment>
<evidence type="ECO:0000256" key="9">
    <source>
        <dbReference type="ARBA" id="ARBA00048305"/>
    </source>
</evidence>
<evidence type="ECO:0000256" key="7">
    <source>
        <dbReference type="ARBA" id="ARBA00022827"/>
    </source>
</evidence>
<gene>
    <name evidence="12" type="ORF">QO010_003875</name>
</gene>
<comment type="cofactor">
    <cofactor evidence="1">
        <name>FAD</name>
        <dbReference type="ChEBI" id="CHEBI:57692"/>
    </cofactor>
</comment>
<proteinExistence type="inferred from homology"/>
<dbReference type="Gene3D" id="1.20.58.100">
    <property type="entry name" value="Fumarate reductase/succinate dehydrogenase flavoprotein-like, C-terminal domain"/>
    <property type="match status" value="1"/>
</dbReference>
<comment type="catalytic activity">
    <reaction evidence="9">
        <text>L-aspartate + O2 = iminosuccinate + H2O2</text>
        <dbReference type="Rhea" id="RHEA:25876"/>
        <dbReference type="ChEBI" id="CHEBI:15379"/>
        <dbReference type="ChEBI" id="CHEBI:16240"/>
        <dbReference type="ChEBI" id="CHEBI:29991"/>
        <dbReference type="ChEBI" id="CHEBI:77875"/>
        <dbReference type="EC" id="1.4.3.16"/>
    </reaction>
    <physiologicalReaction direction="left-to-right" evidence="9">
        <dbReference type="Rhea" id="RHEA:25877"/>
    </physiologicalReaction>
</comment>
<dbReference type="GO" id="GO:0008734">
    <property type="term" value="F:L-aspartate oxidase activity"/>
    <property type="evidence" value="ECO:0007669"/>
    <property type="project" value="UniProtKB-EC"/>
</dbReference>
<dbReference type="SUPFAM" id="SSF56425">
    <property type="entry name" value="Succinate dehydrogenase/fumarate reductase flavoprotein, catalytic domain"/>
    <property type="match status" value="1"/>
</dbReference>
<dbReference type="RefSeq" id="WP_307351910.1">
    <property type="nucleotide sequence ID" value="NZ_JAUSVS010000009.1"/>
</dbReference>
<dbReference type="InterPro" id="IPR003953">
    <property type="entry name" value="FAD-dep_OxRdtase_2_FAD-bd"/>
</dbReference>
<keyword evidence="5" id="KW-0285">Flavoprotein</keyword>
<comment type="caution">
    <text evidence="12">The sequence shown here is derived from an EMBL/GenBank/DDBJ whole genome shotgun (WGS) entry which is preliminary data.</text>
</comment>
<comment type="pathway">
    <text evidence="2">Cofactor biosynthesis; NAD(+) biosynthesis; iminoaspartate from L-aspartate (oxidase route): step 1/1.</text>
</comment>
<dbReference type="SUPFAM" id="SSF51905">
    <property type="entry name" value="FAD/NAD(P)-binding domain"/>
    <property type="match status" value="1"/>
</dbReference>
<organism evidence="12 13">
    <name type="scientific">Caulobacter ginsengisoli</name>
    <dbReference type="NCBI Taxonomy" id="400775"/>
    <lineage>
        <taxon>Bacteria</taxon>
        <taxon>Pseudomonadati</taxon>
        <taxon>Pseudomonadota</taxon>
        <taxon>Alphaproteobacteria</taxon>
        <taxon>Caulobacterales</taxon>
        <taxon>Caulobacteraceae</taxon>
        <taxon>Caulobacter</taxon>
    </lineage>
</organism>
<evidence type="ECO:0000259" key="11">
    <source>
        <dbReference type="Pfam" id="PF02910"/>
    </source>
</evidence>
<evidence type="ECO:0000259" key="10">
    <source>
        <dbReference type="Pfam" id="PF00890"/>
    </source>
</evidence>
<dbReference type="InterPro" id="IPR036188">
    <property type="entry name" value="FAD/NAD-bd_sf"/>
</dbReference>
<evidence type="ECO:0000256" key="6">
    <source>
        <dbReference type="ARBA" id="ARBA00022642"/>
    </source>
</evidence>
<dbReference type="SUPFAM" id="SSF46977">
    <property type="entry name" value="Succinate dehydrogenase/fumarate reductase flavoprotein C-terminal domain"/>
    <property type="match status" value="1"/>
</dbReference>
<dbReference type="Proteomes" id="UP001228905">
    <property type="component" value="Unassembled WGS sequence"/>
</dbReference>
<dbReference type="NCBIfam" id="NF005701">
    <property type="entry name" value="PRK07512.1"/>
    <property type="match status" value="1"/>
</dbReference>
<evidence type="ECO:0000256" key="3">
    <source>
        <dbReference type="ARBA" id="ARBA00008562"/>
    </source>
</evidence>
<protein>
    <recommendedName>
        <fullName evidence="4">L-aspartate oxidase</fullName>
        <ecNumber evidence="4">1.4.3.16</ecNumber>
    </recommendedName>
</protein>
<keyword evidence="8 12" id="KW-0560">Oxidoreductase</keyword>
<dbReference type="Pfam" id="PF00890">
    <property type="entry name" value="FAD_binding_2"/>
    <property type="match status" value="1"/>
</dbReference>
<feature type="domain" description="FAD-dependent oxidoreductase 2 FAD-binding" evidence="10">
    <location>
        <begin position="10"/>
        <end position="378"/>
    </location>
</feature>
<dbReference type="PANTHER" id="PTHR42716:SF2">
    <property type="entry name" value="L-ASPARTATE OXIDASE, CHLOROPLASTIC"/>
    <property type="match status" value="1"/>
</dbReference>
<keyword evidence="7" id="KW-0274">FAD</keyword>
<dbReference type="PRINTS" id="PR00368">
    <property type="entry name" value="FADPNR"/>
</dbReference>
<keyword evidence="6" id="KW-0662">Pyridine nucleotide biosynthesis</keyword>
<dbReference type="Pfam" id="PF02910">
    <property type="entry name" value="Succ_DH_flav_C"/>
    <property type="match status" value="1"/>
</dbReference>
<evidence type="ECO:0000313" key="13">
    <source>
        <dbReference type="Proteomes" id="UP001228905"/>
    </source>
</evidence>
<dbReference type="EC" id="1.4.3.16" evidence="4"/>
<dbReference type="EMBL" id="JAUSVS010000009">
    <property type="protein sequence ID" value="MDQ0466082.1"/>
    <property type="molecule type" value="Genomic_DNA"/>
</dbReference>
<keyword evidence="13" id="KW-1185">Reference proteome</keyword>
<evidence type="ECO:0000313" key="12">
    <source>
        <dbReference type="EMBL" id="MDQ0466082.1"/>
    </source>
</evidence>
<dbReference type="PANTHER" id="PTHR42716">
    <property type="entry name" value="L-ASPARTATE OXIDASE"/>
    <property type="match status" value="1"/>
</dbReference>
<dbReference type="InterPro" id="IPR037099">
    <property type="entry name" value="Fum_R/Succ_DH_flav-like_C_sf"/>
</dbReference>
<reference evidence="12 13" key="1">
    <citation type="submission" date="2023-07" db="EMBL/GenBank/DDBJ databases">
        <title>Genomic Encyclopedia of Type Strains, Phase IV (KMG-IV): sequencing the most valuable type-strain genomes for metagenomic binning, comparative biology and taxonomic classification.</title>
        <authorList>
            <person name="Goeker M."/>
        </authorList>
    </citation>
    <scope>NUCLEOTIDE SEQUENCE [LARGE SCALE GENOMIC DNA]</scope>
    <source>
        <strain evidence="12 13">DSM 18695</strain>
    </source>
</reference>
<evidence type="ECO:0000256" key="1">
    <source>
        <dbReference type="ARBA" id="ARBA00001974"/>
    </source>
</evidence>
<evidence type="ECO:0000256" key="5">
    <source>
        <dbReference type="ARBA" id="ARBA00022630"/>
    </source>
</evidence>
<feature type="domain" description="Fumarate reductase/succinate dehydrogenase flavoprotein-like C-terminal" evidence="11">
    <location>
        <begin position="455"/>
        <end position="494"/>
    </location>
</feature>
<evidence type="ECO:0000256" key="4">
    <source>
        <dbReference type="ARBA" id="ARBA00012173"/>
    </source>
</evidence>
<accession>A0ABU0IYP2</accession>
<sequence length="505" mass="51392">MREQIHHDGVLIVGAGLAGLTAALAAAPRPVLVLSPAPLGQACASAWAQGGMAAALSEDDSPALHAADTITAGAGLVDPAAARLLTGEGPDAVRALAALGAPFNRDPDGGFSQGLEAAHGRPRIARVGGDQAGAKIMQAVIAAVRAAPHIQVREDARLRGLIQDSQGAVRGVLAESAGRLTEILAPATLLATGGIGGLYAVTTTPAAAQGVGLGLAALAGARIVDPEFVQFHPTAIDIGADPAPLATEALRGEGAKLVNTDGTAFMAHYAEAAELGPRDMVARAIHAERAAGRGAFLDAREAVGEEFPHEFPAVFAACMAAGIDPRVMPIPVVPACHYHMGGVATDLTGRTSLAGLWAAGECASTGVHGANRLASNSLLEAAVFGARAGRDMREVQTPRTAPLPVAPAPDLPDAALQILRQAMSRDAGVLRDAEGLKRLLNLVADLKAAHGEGPILTVAGLVAEAALARRESRGGHFRADYPQTLDWPRHTVVTLPAVPPRVQAA</sequence>
<name>A0ABU0IYP2_9CAUL</name>
<dbReference type="Gene3D" id="3.50.50.60">
    <property type="entry name" value="FAD/NAD(P)-binding domain"/>
    <property type="match status" value="1"/>
</dbReference>
<evidence type="ECO:0000256" key="8">
    <source>
        <dbReference type="ARBA" id="ARBA00023002"/>
    </source>
</evidence>
<dbReference type="Gene3D" id="3.90.700.10">
    <property type="entry name" value="Succinate dehydrogenase/fumarate reductase flavoprotein, catalytic domain"/>
    <property type="match status" value="1"/>
</dbReference>
<dbReference type="InterPro" id="IPR027477">
    <property type="entry name" value="Succ_DH/fumarate_Rdtase_cat_sf"/>
</dbReference>
<dbReference type="InterPro" id="IPR015939">
    <property type="entry name" value="Fum_Rdtase/Succ_DH_flav-like_C"/>
</dbReference>
<evidence type="ECO:0000256" key="2">
    <source>
        <dbReference type="ARBA" id="ARBA00004950"/>
    </source>
</evidence>